<dbReference type="EMBL" id="JACHEU010000001">
    <property type="protein sequence ID" value="MBB6010710.1"/>
    <property type="molecule type" value="Genomic_DNA"/>
</dbReference>
<dbReference type="Pfam" id="PF14542">
    <property type="entry name" value="Acetyltransf_CG"/>
    <property type="match status" value="1"/>
</dbReference>
<organism evidence="2 3">
    <name type="scientific">Aquamicrobium lusatiense</name>
    <dbReference type="NCBI Taxonomy" id="89772"/>
    <lineage>
        <taxon>Bacteria</taxon>
        <taxon>Pseudomonadati</taxon>
        <taxon>Pseudomonadota</taxon>
        <taxon>Alphaproteobacteria</taxon>
        <taxon>Hyphomicrobiales</taxon>
        <taxon>Phyllobacteriaceae</taxon>
        <taxon>Aquamicrobium</taxon>
    </lineage>
</organism>
<dbReference type="RefSeq" id="WP_183824328.1">
    <property type="nucleotide sequence ID" value="NZ_JACHEU010000001.1"/>
</dbReference>
<dbReference type="SUPFAM" id="SSF55729">
    <property type="entry name" value="Acyl-CoA N-acyltransferases (Nat)"/>
    <property type="match status" value="1"/>
</dbReference>
<evidence type="ECO:0000313" key="2">
    <source>
        <dbReference type="EMBL" id="MBB6010710.1"/>
    </source>
</evidence>
<accession>A0A7W9VU12</accession>
<dbReference type="PANTHER" id="PTHR31435">
    <property type="entry name" value="PROTEIN NATD1"/>
    <property type="match status" value="1"/>
</dbReference>
<gene>
    <name evidence="2" type="ORF">HNR59_000055</name>
</gene>
<name>A0A7W9VU12_9HYPH</name>
<sequence>MGTEISKAEDGGKGRYVLPLESGEEAYLTYVRSSPGHISIDYSFVPPSARGKGVGAQLVAHAVTDARGTGTKITPVCGYVAAEFRRHKEWQDVLAA</sequence>
<dbReference type="PANTHER" id="PTHR31435:SF9">
    <property type="entry name" value="PROTEIN NATD1"/>
    <property type="match status" value="1"/>
</dbReference>
<dbReference type="AlphaFoldDB" id="A0A7W9VU12"/>
<proteinExistence type="predicted"/>
<feature type="domain" description="N-acetyltransferase" evidence="1">
    <location>
        <begin position="8"/>
        <end position="95"/>
    </location>
</feature>
<comment type="caution">
    <text evidence="2">The sequence shown here is derived from an EMBL/GenBank/DDBJ whole genome shotgun (WGS) entry which is preliminary data.</text>
</comment>
<evidence type="ECO:0000259" key="1">
    <source>
        <dbReference type="PROSITE" id="PS51729"/>
    </source>
</evidence>
<dbReference type="InterPro" id="IPR031165">
    <property type="entry name" value="GNAT_YJDJ"/>
</dbReference>
<protein>
    <recommendedName>
        <fullName evidence="1">N-acetyltransferase domain-containing protein</fullName>
    </recommendedName>
</protein>
<reference evidence="2 3" key="1">
    <citation type="submission" date="2020-08" db="EMBL/GenBank/DDBJ databases">
        <title>Genomic Encyclopedia of Type Strains, Phase IV (KMG-IV): sequencing the most valuable type-strain genomes for metagenomic binning, comparative biology and taxonomic classification.</title>
        <authorList>
            <person name="Goeker M."/>
        </authorList>
    </citation>
    <scope>NUCLEOTIDE SEQUENCE [LARGE SCALE GENOMIC DNA]</scope>
    <source>
        <strain evidence="2 3">DSM 11099</strain>
    </source>
</reference>
<dbReference type="InterPro" id="IPR045057">
    <property type="entry name" value="Gcn5-rel_NAT"/>
</dbReference>
<evidence type="ECO:0000313" key="3">
    <source>
        <dbReference type="Proteomes" id="UP000533306"/>
    </source>
</evidence>
<dbReference type="InterPro" id="IPR016181">
    <property type="entry name" value="Acyl_CoA_acyltransferase"/>
</dbReference>
<dbReference type="Proteomes" id="UP000533306">
    <property type="component" value="Unassembled WGS sequence"/>
</dbReference>
<keyword evidence="3" id="KW-1185">Reference proteome</keyword>
<dbReference type="PROSITE" id="PS51729">
    <property type="entry name" value="GNAT_YJDJ"/>
    <property type="match status" value="1"/>
</dbReference>
<dbReference type="CDD" id="cd04301">
    <property type="entry name" value="NAT_SF"/>
    <property type="match status" value="1"/>
</dbReference>
<dbReference type="Gene3D" id="3.40.630.30">
    <property type="match status" value="1"/>
</dbReference>